<dbReference type="EMBL" id="CP036266">
    <property type="protein sequence ID" value="QDT24300.1"/>
    <property type="molecule type" value="Genomic_DNA"/>
</dbReference>
<keyword evidence="2" id="KW-1185">Reference proteome</keyword>
<organism evidence="1 2">
    <name type="scientific">Gimesia chilikensis</name>
    <dbReference type="NCBI Taxonomy" id="2605989"/>
    <lineage>
        <taxon>Bacteria</taxon>
        <taxon>Pseudomonadati</taxon>
        <taxon>Planctomycetota</taxon>
        <taxon>Planctomycetia</taxon>
        <taxon>Planctomycetales</taxon>
        <taxon>Planctomycetaceae</taxon>
        <taxon>Gimesia</taxon>
    </lineage>
</organism>
<reference evidence="1 2" key="1">
    <citation type="submission" date="2019-02" db="EMBL/GenBank/DDBJ databases">
        <title>Deep-cultivation of Planctomycetes and their phenomic and genomic characterization uncovers novel biology.</title>
        <authorList>
            <person name="Wiegand S."/>
            <person name="Jogler M."/>
            <person name="Boedeker C."/>
            <person name="Pinto D."/>
            <person name="Vollmers J."/>
            <person name="Rivas-Marin E."/>
            <person name="Kohn T."/>
            <person name="Peeters S.H."/>
            <person name="Heuer A."/>
            <person name="Rast P."/>
            <person name="Oberbeckmann S."/>
            <person name="Bunk B."/>
            <person name="Jeske O."/>
            <person name="Meyerdierks A."/>
            <person name="Storesund J.E."/>
            <person name="Kallscheuer N."/>
            <person name="Luecker S."/>
            <person name="Lage O.M."/>
            <person name="Pohl T."/>
            <person name="Merkel B.J."/>
            <person name="Hornburger P."/>
            <person name="Mueller R.-W."/>
            <person name="Bruemmer F."/>
            <person name="Labrenz M."/>
            <person name="Spormann A.M."/>
            <person name="Op den Camp H."/>
            <person name="Overmann J."/>
            <person name="Amann R."/>
            <person name="Jetten M.S.M."/>
            <person name="Mascher T."/>
            <person name="Medema M.H."/>
            <person name="Devos D.P."/>
            <person name="Kaster A.-K."/>
            <person name="Ovreas L."/>
            <person name="Rohde M."/>
            <person name="Galperin M.Y."/>
            <person name="Jogler C."/>
        </authorList>
    </citation>
    <scope>NUCLEOTIDE SEQUENCE [LARGE SCALE GENOMIC DNA]</scope>
    <source>
        <strain evidence="1 2">HG66A1</strain>
    </source>
</reference>
<dbReference type="Proteomes" id="UP000320421">
    <property type="component" value="Chromosome"/>
</dbReference>
<sequence length="75" mass="8871">MHHRWSEPQQTCLQANFYFSMLTMDPDFNSVTSKFMVNQEDQDYAEFCTDALIQTLFAGKNKFHFPEAMHHVHAQ</sequence>
<accession>A0A517PY33</accession>
<protein>
    <submittedName>
        <fullName evidence="1">Uncharacterized protein</fullName>
    </submittedName>
</protein>
<proteinExistence type="predicted"/>
<evidence type="ECO:0000313" key="1">
    <source>
        <dbReference type="EMBL" id="QDT24300.1"/>
    </source>
</evidence>
<gene>
    <name evidence="1" type="ORF">HG66A1_61320</name>
</gene>
<evidence type="ECO:0000313" key="2">
    <source>
        <dbReference type="Proteomes" id="UP000320421"/>
    </source>
</evidence>
<dbReference type="AlphaFoldDB" id="A0A517PY33"/>
<name>A0A517PY33_9PLAN</name>